<proteinExistence type="predicted"/>
<name>Q0GPC8_VIBCL</name>
<dbReference type="AlphaFoldDB" id="Q0GPC8"/>
<protein>
    <submittedName>
        <fullName evidence="1">Uncharacterized protein</fullName>
    </submittedName>
</protein>
<accession>Q0GPC8</accession>
<evidence type="ECO:0000313" key="1">
    <source>
        <dbReference type="EMBL" id="ABI30063.1"/>
    </source>
</evidence>
<geneLocation type="plasmid" evidence="1">
    <name>pVCG1.1</name>
</geneLocation>
<sequence>MSCPLFVSVRFRSVGLHTPLRGQRHIRRRLFAHKKRQERGSRNRQTAQAKFEFTPVNGLFWGFTPSRRVGETKGKKAQGKNEAKTTIFHAPFAFGLA</sequence>
<reference evidence="1" key="1">
    <citation type="journal article" date="2012" name="Ecotoxicology">
        <title>High incidence of plasmids in marine Vibrio species isolated from Mai Po Nature Reserve of Hong Kong.</title>
        <authorList>
            <person name="Zhang R."/>
            <person name="Pan L."/>
            <person name="Zhao Z."/>
            <person name="Gu J.D."/>
        </authorList>
    </citation>
    <scope>NUCLEOTIDE SEQUENCE</scope>
    <source>
        <strain evidence="1">G1.1</strain>
        <plasmid evidence="1">pVCG1.1</plasmid>
    </source>
</reference>
<organism evidence="1">
    <name type="scientific">Vibrio cholerae</name>
    <dbReference type="NCBI Taxonomy" id="666"/>
    <lineage>
        <taxon>Bacteria</taxon>
        <taxon>Pseudomonadati</taxon>
        <taxon>Pseudomonadota</taxon>
        <taxon>Gammaproteobacteria</taxon>
        <taxon>Vibrionales</taxon>
        <taxon>Vibrionaceae</taxon>
        <taxon>Vibrio</taxon>
    </lineage>
</organism>
<dbReference type="EMBL" id="DQ787203">
    <property type="protein sequence ID" value="ABI30063.1"/>
    <property type="molecule type" value="Genomic_DNA"/>
</dbReference>
<keyword evidence="1" id="KW-0614">Plasmid</keyword>